<dbReference type="Pfam" id="PF00535">
    <property type="entry name" value="Glycos_transf_2"/>
    <property type="match status" value="1"/>
</dbReference>
<evidence type="ECO:0000256" key="1">
    <source>
        <dbReference type="ARBA" id="ARBA00006739"/>
    </source>
</evidence>
<sequence>MNTLPIDVIVPVYRGLDETRRCIESALAARQQTPFELIAINDAGPEPALSAWLREMAAEGHLSLLENEHNLGFVLTVNRGMALHPDRDVVLLNSDTEVANDWLDRLVACAARHPSAGTLTPWSNNATICSYPFEGWNGGTPGKLGLAGLDTLISTTLAGQTLEIPTAVGFCMYIRRRCLDETGLFDAERFGRGYGEENDFCRRAARLGWHNLLAADIFVFHEGGVSFSDERAALQANAMKRLQEAHPDYMDVVMEFIRRDPAAPLRTRIDQARQACGSDEEAHLLAERGKPHALTTLKALPARRAAPRPVQLHISHGWGGGVERWVLDFCKADTTRRNLWLRSCSDRNAAGFRLALLEPAVSAEPLLEWDLALPIRHTALEHPEYASLLEGLISGFGVRSVLVSSLVGHGLEALATGLPTAFVLHDLYPFCPALFAHFDSNCTSCTSGRLAGCLQSNPLNVFWHNSTAHEWQLLREALGRRLSAPGIAIVAPTRSVRERWAQLLPAMAAHPWQHIEHGLDQPGPAPRALPQRPDGHRLRLVIPGRLSPQKGLALLEAVMPALLSVADVVLLGCGAFGKAFQHLSGVSLVPDYQQPDLASHLEACQPDAALMLSTLPESFSYTLSEMFACGLPVVATDSGAFAERIGHRLTGLLVAPQPDEIIAAVTGLDQDRALLEAMRRNVLERPVRLSREMVEDYHRLLPLAPAESQPATEGFLDTLHAHARLQHEKAAARLEREAATAQARLEQLAHERDAGAALNSRLQQQLDALRASSSWRLSAPLRAASRVLRGLRGSTGVTSQPAPPAPLPAIRASLSPAERQELRSRVRGWFHMPDRCRIILGFGPPAQGGAFLERIGQLTSGRNDIAFVLGGLGPEHACWQAATTQLESLVARRKLFFSPSLHDREAFLWAADAYVATDATQLGQNRDDIARASLPVIANPAPQAVAGHETAWVGWPELLARWPLHTGSEAAPGPAPAP</sequence>
<name>A0A848G3V4_9RHOO</name>
<feature type="domain" description="Glycosyltransferase 2-like" evidence="5">
    <location>
        <begin position="8"/>
        <end position="119"/>
    </location>
</feature>
<gene>
    <name evidence="6" type="ORF">HHL15_09065</name>
</gene>
<accession>A0A848G3V4</accession>
<proteinExistence type="inferred from homology"/>
<keyword evidence="7" id="KW-1185">Reference proteome</keyword>
<dbReference type="Pfam" id="PF13692">
    <property type="entry name" value="Glyco_trans_1_4"/>
    <property type="match status" value="1"/>
</dbReference>
<evidence type="ECO:0000256" key="3">
    <source>
        <dbReference type="ARBA" id="ARBA00022679"/>
    </source>
</evidence>
<evidence type="ECO:0000256" key="2">
    <source>
        <dbReference type="ARBA" id="ARBA00022676"/>
    </source>
</evidence>
<protein>
    <submittedName>
        <fullName evidence="6">Glycosyltransferase</fullName>
    </submittedName>
</protein>
<keyword evidence="2" id="KW-0328">Glycosyltransferase</keyword>
<dbReference type="GO" id="GO:0016757">
    <property type="term" value="F:glycosyltransferase activity"/>
    <property type="evidence" value="ECO:0007669"/>
    <property type="project" value="UniProtKB-KW"/>
</dbReference>
<comment type="similarity">
    <text evidence="1">Belongs to the glycosyltransferase 2 family.</text>
</comment>
<dbReference type="EMBL" id="JABBGA010000005">
    <property type="protein sequence ID" value="NML25889.1"/>
    <property type="molecule type" value="Genomic_DNA"/>
</dbReference>
<feature type="coiled-coil region" evidence="4">
    <location>
        <begin position="722"/>
        <end position="751"/>
    </location>
</feature>
<evidence type="ECO:0000313" key="7">
    <source>
        <dbReference type="Proteomes" id="UP000580043"/>
    </source>
</evidence>
<evidence type="ECO:0000313" key="6">
    <source>
        <dbReference type="EMBL" id="NML25889.1"/>
    </source>
</evidence>
<dbReference type="PANTHER" id="PTHR43179:SF12">
    <property type="entry name" value="GALACTOFURANOSYLTRANSFERASE GLFT2"/>
    <property type="match status" value="1"/>
</dbReference>
<evidence type="ECO:0000256" key="4">
    <source>
        <dbReference type="SAM" id="Coils"/>
    </source>
</evidence>
<dbReference type="AlphaFoldDB" id="A0A848G3V4"/>
<organism evidence="6 7">
    <name type="scientific">Zoogloea dura</name>
    <dbReference type="NCBI Taxonomy" id="2728840"/>
    <lineage>
        <taxon>Bacteria</taxon>
        <taxon>Pseudomonadati</taxon>
        <taxon>Pseudomonadota</taxon>
        <taxon>Betaproteobacteria</taxon>
        <taxon>Rhodocyclales</taxon>
        <taxon>Zoogloeaceae</taxon>
        <taxon>Zoogloea</taxon>
    </lineage>
</organism>
<dbReference type="CDD" id="cd03801">
    <property type="entry name" value="GT4_PimA-like"/>
    <property type="match status" value="1"/>
</dbReference>
<dbReference type="Gene3D" id="3.90.550.10">
    <property type="entry name" value="Spore Coat Polysaccharide Biosynthesis Protein SpsA, Chain A"/>
    <property type="match status" value="1"/>
</dbReference>
<evidence type="ECO:0000259" key="5">
    <source>
        <dbReference type="Pfam" id="PF00535"/>
    </source>
</evidence>
<dbReference type="PANTHER" id="PTHR43179">
    <property type="entry name" value="RHAMNOSYLTRANSFERASE WBBL"/>
    <property type="match status" value="1"/>
</dbReference>
<dbReference type="Gene3D" id="3.40.50.2000">
    <property type="entry name" value="Glycogen Phosphorylase B"/>
    <property type="match status" value="2"/>
</dbReference>
<dbReference type="Proteomes" id="UP000580043">
    <property type="component" value="Unassembled WGS sequence"/>
</dbReference>
<keyword evidence="4" id="KW-0175">Coiled coil</keyword>
<dbReference type="SUPFAM" id="SSF53756">
    <property type="entry name" value="UDP-Glycosyltransferase/glycogen phosphorylase"/>
    <property type="match status" value="1"/>
</dbReference>
<reference evidence="6 7" key="1">
    <citation type="submission" date="2020-04" db="EMBL/GenBank/DDBJ databases">
        <title>Zoogloea sp. G-4-1-14 isolated from soil.</title>
        <authorList>
            <person name="Dahal R.H."/>
        </authorList>
    </citation>
    <scope>NUCLEOTIDE SEQUENCE [LARGE SCALE GENOMIC DNA]</scope>
    <source>
        <strain evidence="6 7">G-4-1-14</strain>
    </source>
</reference>
<dbReference type="InterPro" id="IPR001173">
    <property type="entry name" value="Glyco_trans_2-like"/>
</dbReference>
<dbReference type="RefSeq" id="WP_169145430.1">
    <property type="nucleotide sequence ID" value="NZ_JABBGA010000005.1"/>
</dbReference>
<keyword evidence="3 6" id="KW-0808">Transferase</keyword>
<dbReference type="SUPFAM" id="SSF53448">
    <property type="entry name" value="Nucleotide-diphospho-sugar transferases"/>
    <property type="match status" value="1"/>
</dbReference>
<dbReference type="InterPro" id="IPR029044">
    <property type="entry name" value="Nucleotide-diphossugar_trans"/>
</dbReference>
<comment type="caution">
    <text evidence="6">The sequence shown here is derived from an EMBL/GenBank/DDBJ whole genome shotgun (WGS) entry which is preliminary data.</text>
</comment>